<evidence type="ECO:0000313" key="4">
    <source>
        <dbReference type="Proteomes" id="UP000509597"/>
    </source>
</evidence>
<dbReference type="GO" id="GO:0000731">
    <property type="term" value="P:DNA synthesis involved in DNA repair"/>
    <property type="evidence" value="ECO:0007669"/>
    <property type="project" value="TreeGrafter"/>
</dbReference>
<dbReference type="PANTHER" id="PTHR32182:SF22">
    <property type="entry name" value="ATP-DEPENDENT ENDONUCLEASE, OLD FAMILY-RELATED"/>
    <property type="match status" value="1"/>
</dbReference>
<gene>
    <name evidence="3" type="ORF">HQ393_06770</name>
</gene>
<proteinExistence type="predicted"/>
<dbReference type="PANTHER" id="PTHR32182">
    <property type="entry name" value="DNA REPLICATION AND REPAIR PROTEIN RECF"/>
    <property type="match status" value="1"/>
</dbReference>
<name>A0A7H9BHA0_9NEIS</name>
<dbReference type="InterPro" id="IPR027417">
    <property type="entry name" value="P-loop_NTPase"/>
</dbReference>
<feature type="domain" description="Protein CR006 P-loop" evidence="2">
    <location>
        <begin position="27"/>
        <end position="774"/>
    </location>
</feature>
<dbReference type="Gene3D" id="3.40.50.300">
    <property type="entry name" value="P-loop containing nucleotide triphosphate hydrolases"/>
    <property type="match status" value="1"/>
</dbReference>
<dbReference type="KEGG" id="chiz:HQ393_06770"/>
<evidence type="ECO:0000259" key="2">
    <source>
        <dbReference type="Pfam" id="PF13166"/>
    </source>
</evidence>
<keyword evidence="1" id="KW-0175">Coiled coil</keyword>
<dbReference type="Proteomes" id="UP000509597">
    <property type="component" value="Chromosome"/>
</dbReference>
<feature type="coiled-coil region" evidence="1">
    <location>
        <begin position="118"/>
        <end position="145"/>
    </location>
</feature>
<keyword evidence="4" id="KW-1185">Reference proteome</keyword>
<sequence>MIRKIKSISNLGVFKGFEWDTEVREENGKTTPFQDINVIYGRNYSGKTTLSRIIRALETGVLSDKYENPSFSITLDDNSQVTQAALKNHTKTIRVFNEDFIRDNLRFIVNPDENIESFAILGDDNNKIEQEIAELELELGSNEIANETGLYAQLSSAKTASGIASQQHQSAKDALETQLSSKATDKKIGIKYKSERFGDQNYTIQKLKGDISLVQATDYHPPSEEQLTQYEKLILETALQPIPHFTAPNTKFQSLAAQTEVLVTKKISESNKIEELVKNAVLHRWVNEGRAHHKDKFNQCLFCDSTISADRWAVLDKHFDEESNQLEKNIDALIVQIEDEKKSISSALSIDKNLFYSKYHQELSDLDISLKEAIKNYTQSLDLLIFQLTYRKENILSSRTFEAPVEATDHLLSIWDNYKALCEKSDGYTTMLARDQKSAKDKLRLKEVSDYLITIEYDKQQSTIVELQGKSTESIQAVSQINAKVLEKTNEIASKKRELNDEEKGAIKVNEYLNNFFGHRFLKLKAEQEQGEGAKRVRFEVIRDNKKAHHLSEGECSLLAFCYFLAKLDDIATRDTKPVIWIDDPISSLDGNHIFFIYSLLNTEIVSTKKFSQLFISTHNLDFLKYLKRLGGKYSDNDGKLKDYQKGYFVVARKDRISTIAIMPKYLKEFVTEFNYLFQQIHKCASIESVDDTNYVIFYNFSNNARKFFEIYLYYKYPDQGMNEGTLRLFFGEDKIPAVLIDRINNEYSHLAGVFERGATPVEVPEMQSAAKLIIERLKQDSEQYSSLLKSIGATEAPAVQEATLAEKLGAE</sequence>
<dbReference type="AlphaFoldDB" id="A0A7H9BHA0"/>
<evidence type="ECO:0000313" key="3">
    <source>
        <dbReference type="EMBL" id="QLG87985.1"/>
    </source>
</evidence>
<reference evidence="3 4" key="1">
    <citation type="submission" date="2020-07" db="EMBL/GenBank/DDBJ databases">
        <title>Complete genome sequence of Chitinibacter sp. 2T18.</title>
        <authorList>
            <person name="Bae J.-W."/>
            <person name="Choi J.-W."/>
        </authorList>
    </citation>
    <scope>NUCLEOTIDE SEQUENCE [LARGE SCALE GENOMIC DNA]</scope>
    <source>
        <strain evidence="3 4">2T18</strain>
    </source>
</reference>
<accession>A0A7H9BHA0</accession>
<protein>
    <submittedName>
        <fullName evidence="3">AAA family ATPase</fullName>
    </submittedName>
</protein>
<organism evidence="3 4">
    <name type="scientific">Chitinibacter bivalviorum</name>
    <dbReference type="NCBI Taxonomy" id="2739434"/>
    <lineage>
        <taxon>Bacteria</taxon>
        <taxon>Pseudomonadati</taxon>
        <taxon>Pseudomonadota</taxon>
        <taxon>Betaproteobacteria</taxon>
        <taxon>Neisseriales</taxon>
        <taxon>Chitinibacteraceae</taxon>
        <taxon>Chitinibacter</taxon>
    </lineage>
</organism>
<dbReference type="EMBL" id="CP058627">
    <property type="protein sequence ID" value="QLG87985.1"/>
    <property type="molecule type" value="Genomic_DNA"/>
</dbReference>
<dbReference type="SUPFAM" id="SSF52540">
    <property type="entry name" value="P-loop containing nucleoside triphosphate hydrolases"/>
    <property type="match status" value="1"/>
</dbReference>
<dbReference type="Pfam" id="PF13166">
    <property type="entry name" value="AAA_13"/>
    <property type="match status" value="1"/>
</dbReference>
<evidence type="ECO:0000256" key="1">
    <source>
        <dbReference type="SAM" id="Coils"/>
    </source>
</evidence>
<dbReference type="InterPro" id="IPR026866">
    <property type="entry name" value="CR006_AAA"/>
</dbReference>
<dbReference type="RefSeq" id="WP_179358064.1">
    <property type="nucleotide sequence ID" value="NZ_CP058627.1"/>
</dbReference>
<dbReference type="GO" id="GO:0006302">
    <property type="term" value="P:double-strand break repair"/>
    <property type="evidence" value="ECO:0007669"/>
    <property type="project" value="TreeGrafter"/>
</dbReference>